<dbReference type="PROSITE" id="PS50109">
    <property type="entry name" value="HIS_KIN"/>
    <property type="match status" value="1"/>
</dbReference>
<dbReference type="Gene3D" id="3.30.450.40">
    <property type="match status" value="1"/>
</dbReference>
<keyword evidence="11" id="KW-0902">Two-component regulatory system</keyword>
<evidence type="ECO:0000256" key="4">
    <source>
        <dbReference type="ARBA" id="ARBA00022553"/>
    </source>
</evidence>
<keyword evidence="12 13" id="KW-0472">Membrane</keyword>
<dbReference type="InterPro" id="IPR005467">
    <property type="entry name" value="His_kinase_dom"/>
</dbReference>
<feature type="domain" description="Histidine kinase" evidence="14">
    <location>
        <begin position="283"/>
        <end position="500"/>
    </location>
</feature>
<dbReference type="SUPFAM" id="SSF47384">
    <property type="entry name" value="Homodimeric domain of signal transducing histidine kinase"/>
    <property type="match status" value="1"/>
</dbReference>
<dbReference type="InterPro" id="IPR025201">
    <property type="entry name" value="KdpD_TM"/>
</dbReference>
<comment type="catalytic activity">
    <reaction evidence="1">
        <text>ATP + protein L-histidine = ADP + protein N-phospho-L-histidine.</text>
        <dbReference type="EC" id="2.7.13.3"/>
    </reaction>
</comment>
<dbReference type="InterPro" id="IPR036097">
    <property type="entry name" value="HisK_dim/P_sf"/>
</dbReference>
<dbReference type="Gene3D" id="3.30.565.10">
    <property type="entry name" value="Histidine kinase-like ATPase, C-terminal domain"/>
    <property type="match status" value="1"/>
</dbReference>
<dbReference type="Gene3D" id="1.20.120.620">
    <property type="entry name" value="Backbone structure of the membrane domain of e. Coli histidine kinase receptor kdpd"/>
    <property type="match status" value="1"/>
</dbReference>
<dbReference type="SMART" id="SM00387">
    <property type="entry name" value="HATPase_c"/>
    <property type="match status" value="1"/>
</dbReference>
<dbReference type="EC" id="2.7.13.3" evidence="3"/>
<keyword evidence="9" id="KW-0067">ATP-binding</keyword>
<keyword evidence="4" id="KW-0597">Phosphoprotein</keyword>
<dbReference type="CDD" id="cd00082">
    <property type="entry name" value="HisKA"/>
    <property type="match status" value="1"/>
</dbReference>
<dbReference type="InterPro" id="IPR003594">
    <property type="entry name" value="HATPase_dom"/>
</dbReference>
<keyword evidence="8 15" id="KW-0418">Kinase</keyword>
<evidence type="ECO:0000256" key="12">
    <source>
        <dbReference type="ARBA" id="ARBA00023136"/>
    </source>
</evidence>
<feature type="transmembrane region" description="Helical" evidence="13">
    <location>
        <begin position="84"/>
        <end position="105"/>
    </location>
</feature>
<evidence type="ECO:0000313" key="15">
    <source>
        <dbReference type="EMBL" id="ADZ83958.1"/>
    </source>
</evidence>
<dbReference type="KEGG" id="cle:Clole_2249"/>
<feature type="transmembrane region" description="Helical" evidence="13">
    <location>
        <begin position="30"/>
        <end position="46"/>
    </location>
</feature>
<feature type="transmembrane region" description="Helical" evidence="13">
    <location>
        <begin position="53"/>
        <end position="72"/>
    </location>
</feature>
<dbReference type="InterPro" id="IPR003661">
    <property type="entry name" value="HisK_dim/P_dom"/>
</dbReference>
<name>F2JRN7_CELLD</name>
<keyword evidence="16" id="KW-1185">Reference proteome</keyword>
<dbReference type="AlphaFoldDB" id="F2JRN7"/>
<protein>
    <recommendedName>
        <fullName evidence="3">histidine kinase</fullName>
        <ecNumber evidence="3">2.7.13.3</ecNumber>
    </recommendedName>
</protein>
<evidence type="ECO:0000256" key="10">
    <source>
        <dbReference type="ARBA" id="ARBA00022989"/>
    </source>
</evidence>
<keyword evidence="5" id="KW-0808">Transferase</keyword>
<keyword evidence="10 13" id="KW-1133">Transmembrane helix</keyword>
<dbReference type="HOGENOM" id="CLU_000445_89_5_9"/>
<dbReference type="Proteomes" id="UP000008467">
    <property type="component" value="Chromosome"/>
</dbReference>
<evidence type="ECO:0000256" key="6">
    <source>
        <dbReference type="ARBA" id="ARBA00022692"/>
    </source>
</evidence>
<evidence type="ECO:0000256" key="2">
    <source>
        <dbReference type="ARBA" id="ARBA00004141"/>
    </source>
</evidence>
<dbReference type="Pfam" id="PF02518">
    <property type="entry name" value="HATPase_c"/>
    <property type="match status" value="1"/>
</dbReference>
<dbReference type="InterPro" id="IPR029016">
    <property type="entry name" value="GAF-like_dom_sf"/>
</dbReference>
<dbReference type="SUPFAM" id="SSF55874">
    <property type="entry name" value="ATPase domain of HSP90 chaperone/DNA topoisomerase II/histidine kinase"/>
    <property type="match status" value="1"/>
</dbReference>
<evidence type="ECO:0000256" key="8">
    <source>
        <dbReference type="ARBA" id="ARBA00022777"/>
    </source>
</evidence>
<evidence type="ECO:0000256" key="3">
    <source>
        <dbReference type="ARBA" id="ARBA00012438"/>
    </source>
</evidence>
<sequence length="512" mass="57655">MSVLRNSIKTFSLLVGATLLAYLYTKVTANHTNVAIIYILAIFLTARFTSGYFWGILASIIGVVGVNYFFTYPFLQIDFTINGYPITFLGLLTIAFITSGMTAHVTERNKIISEREEMTHKLNDINNQLLISDHVDQIIELTLNTVIDFTKSSVIFHKTDPLKKINYIEKLYSDEDREMLTTPHELERAHWAFSKVQNSDFSSSDIAYGSGLYLPLISHEHIWGVIGIYHFPTTLYKNNTLTLLKLMLTQVAMAIERQHLVDEHHQLALETEKEKMRANLLRAVSHDLRTPLTSIIGAGATYLENKTYLNDEEQDDLVKHILEDANWLLHMVENLLSITRIKEGQVKVNKTPEPLEEVVSEAILRLKKRYPKSNVNVKVPDTFLMIPMDATLIEQVILNLLENALKYAHSKEPIELIVTDDTTYVTFRIIDHGIGLAEEQLEGIFDGNALNPKAQSDSSKGMGIGLSICKTIVCAHGGKISAQNHIAGGAEFIFTLPSQGGNIHEQNIYTHC</sequence>
<evidence type="ECO:0000256" key="1">
    <source>
        <dbReference type="ARBA" id="ARBA00000085"/>
    </source>
</evidence>
<evidence type="ECO:0000256" key="11">
    <source>
        <dbReference type="ARBA" id="ARBA00023012"/>
    </source>
</evidence>
<gene>
    <name evidence="15" type="ordered locus">Clole_2249</name>
</gene>
<dbReference type="Pfam" id="PF13493">
    <property type="entry name" value="DUF4118"/>
    <property type="match status" value="1"/>
</dbReference>
<dbReference type="InterPro" id="IPR036890">
    <property type="entry name" value="HATPase_C_sf"/>
</dbReference>
<dbReference type="STRING" id="642492.Clole_2249"/>
<evidence type="ECO:0000313" key="16">
    <source>
        <dbReference type="Proteomes" id="UP000008467"/>
    </source>
</evidence>
<dbReference type="PRINTS" id="PR00344">
    <property type="entry name" value="BCTRLSENSOR"/>
</dbReference>
<dbReference type="GO" id="GO:0000155">
    <property type="term" value="F:phosphorelay sensor kinase activity"/>
    <property type="evidence" value="ECO:0007669"/>
    <property type="project" value="InterPro"/>
</dbReference>
<dbReference type="PANTHER" id="PTHR45569:SF1">
    <property type="entry name" value="SENSOR PROTEIN KDPD"/>
    <property type="match status" value="1"/>
</dbReference>
<accession>F2JRN7</accession>
<evidence type="ECO:0000256" key="9">
    <source>
        <dbReference type="ARBA" id="ARBA00022840"/>
    </source>
</evidence>
<dbReference type="Pfam" id="PF00512">
    <property type="entry name" value="HisKA"/>
    <property type="match status" value="1"/>
</dbReference>
<organism evidence="15 16">
    <name type="scientific">Cellulosilyticum lentocellum (strain ATCC 49066 / DSM 5427 / NCIMB 11756 / RHM5)</name>
    <name type="common">Clostridium lentocellum</name>
    <dbReference type="NCBI Taxonomy" id="642492"/>
    <lineage>
        <taxon>Bacteria</taxon>
        <taxon>Bacillati</taxon>
        <taxon>Bacillota</taxon>
        <taxon>Clostridia</taxon>
        <taxon>Lachnospirales</taxon>
        <taxon>Cellulosilyticaceae</taxon>
        <taxon>Cellulosilyticum</taxon>
    </lineage>
</organism>
<dbReference type="eggNOG" id="COG2205">
    <property type="taxonomic scope" value="Bacteria"/>
</dbReference>
<evidence type="ECO:0000256" key="5">
    <source>
        <dbReference type="ARBA" id="ARBA00022679"/>
    </source>
</evidence>
<dbReference type="InterPro" id="IPR004358">
    <property type="entry name" value="Sig_transdc_His_kin-like_C"/>
</dbReference>
<dbReference type="GO" id="GO:0005886">
    <property type="term" value="C:plasma membrane"/>
    <property type="evidence" value="ECO:0007669"/>
    <property type="project" value="TreeGrafter"/>
</dbReference>
<dbReference type="RefSeq" id="WP_013657252.1">
    <property type="nucleotide sequence ID" value="NC_015275.1"/>
</dbReference>
<dbReference type="InterPro" id="IPR052023">
    <property type="entry name" value="Histidine_kinase_KdpD"/>
</dbReference>
<dbReference type="Gene3D" id="1.10.287.130">
    <property type="match status" value="1"/>
</dbReference>
<evidence type="ECO:0000259" key="14">
    <source>
        <dbReference type="PROSITE" id="PS50109"/>
    </source>
</evidence>
<comment type="subcellular location">
    <subcellularLocation>
        <location evidence="2">Membrane</location>
        <topology evidence="2">Multi-pass membrane protein</topology>
    </subcellularLocation>
</comment>
<dbReference type="EMBL" id="CP002582">
    <property type="protein sequence ID" value="ADZ83958.1"/>
    <property type="molecule type" value="Genomic_DNA"/>
</dbReference>
<dbReference type="InterPro" id="IPR038318">
    <property type="entry name" value="KdpD_sf"/>
</dbReference>
<dbReference type="PANTHER" id="PTHR45569">
    <property type="entry name" value="SENSOR PROTEIN KDPD"/>
    <property type="match status" value="1"/>
</dbReference>
<keyword evidence="7" id="KW-0547">Nucleotide-binding</keyword>
<keyword evidence="6 13" id="KW-0812">Transmembrane</keyword>
<evidence type="ECO:0000256" key="13">
    <source>
        <dbReference type="SAM" id="Phobius"/>
    </source>
</evidence>
<dbReference type="SUPFAM" id="SSF55781">
    <property type="entry name" value="GAF domain-like"/>
    <property type="match status" value="2"/>
</dbReference>
<evidence type="ECO:0000256" key="7">
    <source>
        <dbReference type="ARBA" id="ARBA00022741"/>
    </source>
</evidence>
<reference evidence="15 16" key="1">
    <citation type="journal article" date="2011" name="J. Bacteriol.">
        <title>Complete genome sequence of the cellulose-degrading bacterium Cellulosilyticum lentocellum.</title>
        <authorList>
            <consortium name="US DOE Joint Genome Institute"/>
            <person name="Miller D.A."/>
            <person name="Suen G."/>
            <person name="Bruce D."/>
            <person name="Copeland A."/>
            <person name="Cheng J.F."/>
            <person name="Detter C."/>
            <person name="Goodwin L.A."/>
            <person name="Han C.S."/>
            <person name="Hauser L.J."/>
            <person name="Land M.L."/>
            <person name="Lapidus A."/>
            <person name="Lucas S."/>
            <person name="Meincke L."/>
            <person name="Pitluck S."/>
            <person name="Tapia R."/>
            <person name="Teshima H."/>
            <person name="Woyke T."/>
            <person name="Fox B.G."/>
            <person name="Angert E.R."/>
            <person name="Currie C.R."/>
        </authorList>
    </citation>
    <scope>NUCLEOTIDE SEQUENCE [LARGE SCALE GENOMIC DNA]</scope>
    <source>
        <strain evidence="16">ATCC 49066 / DSM 5427 / NCIMB 11756 / RHM5</strain>
    </source>
</reference>
<proteinExistence type="predicted"/>
<dbReference type="GO" id="GO:0005524">
    <property type="term" value="F:ATP binding"/>
    <property type="evidence" value="ECO:0007669"/>
    <property type="project" value="UniProtKB-KW"/>
</dbReference>
<dbReference type="SMART" id="SM00388">
    <property type="entry name" value="HisKA"/>
    <property type="match status" value="1"/>
</dbReference>